<dbReference type="Proteomes" id="UP001549307">
    <property type="component" value="Unassembled WGS sequence"/>
</dbReference>
<dbReference type="RefSeq" id="WP_354228737.1">
    <property type="nucleotide sequence ID" value="NZ_JBEPSN010000004.1"/>
</dbReference>
<sequence>MGKINELLLTGPFLHREASRPEVDPLTETDALQEAQLLDIRFDALARTVGLLFELRVALQLRKTNTGVLVAHGVSELSWSGRSSTDLTAWTVGGSHPHLDRGLFRLELGMWPALGAQLKLEAESAAFFAIDVPGLSEAPPDYTETDRTKIGAEIAGWESPFRTVHASFLRGSASL</sequence>
<proteinExistence type="predicted"/>
<keyword evidence="2" id="KW-1185">Reference proteome</keyword>
<gene>
    <name evidence="1" type="ORF">ABIE37_001821</name>
</gene>
<protein>
    <submittedName>
        <fullName evidence="1">Uncharacterized protein</fullName>
    </submittedName>
</protein>
<comment type="caution">
    <text evidence="1">The sequence shown here is derived from an EMBL/GenBank/DDBJ whole genome shotgun (WGS) entry which is preliminary data.</text>
</comment>
<evidence type="ECO:0000313" key="2">
    <source>
        <dbReference type="Proteomes" id="UP001549307"/>
    </source>
</evidence>
<reference evidence="1 2" key="1">
    <citation type="submission" date="2024-06" db="EMBL/GenBank/DDBJ databases">
        <title>Sorghum-associated microbial communities from plants grown in Nebraska, USA.</title>
        <authorList>
            <person name="Schachtman D."/>
        </authorList>
    </citation>
    <scope>NUCLEOTIDE SEQUENCE [LARGE SCALE GENOMIC DNA]</scope>
    <source>
        <strain evidence="1 2">3552</strain>
    </source>
</reference>
<organism evidence="1 2">
    <name type="scientific">Arthrobacter bambusae</name>
    <dbReference type="NCBI Taxonomy" id="1338426"/>
    <lineage>
        <taxon>Bacteria</taxon>
        <taxon>Bacillati</taxon>
        <taxon>Actinomycetota</taxon>
        <taxon>Actinomycetes</taxon>
        <taxon>Micrococcales</taxon>
        <taxon>Micrococcaceae</taxon>
        <taxon>Arthrobacter</taxon>
    </lineage>
</organism>
<dbReference type="EMBL" id="JBEPSN010000004">
    <property type="protein sequence ID" value="MET4540040.1"/>
    <property type="molecule type" value="Genomic_DNA"/>
</dbReference>
<dbReference type="GeneID" id="92752775"/>
<name>A0ABV2P5I5_9MICC</name>
<accession>A0ABV2P5I5</accession>
<evidence type="ECO:0000313" key="1">
    <source>
        <dbReference type="EMBL" id="MET4540040.1"/>
    </source>
</evidence>